<comment type="caution">
    <text evidence="3">The sequence shown here is derived from an EMBL/GenBank/DDBJ whole genome shotgun (WGS) entry which is preliminary data.</text>
</comment>
<dbReference type="InterPro" id="IPR038740">
    <property type="entry name" value="BioF2-like_GNAT_dom"/>
</dbReference>
<dbReference type="AlphaFoldDB" id="A0A9D5YZ48"/>
<keyword evidence="4" id="KW-1185">Reference proteome</keyword>
<reference evidence="3 4" key="1">
    <citation type="submission" date="2020-08" db="EMBL/GenBank/DDBJ databases">
        <title>A Genomic Blueprint of the Chicken Gut Microbiome.</title>
        <authorList>
            <person name="Gilroy R."/>
            <person name="Ravi A."/>
            <person name="Getino M."/>
            <person name="Pursley I."/>
            <person name="Horton D.L."/>
            <person name="Alikhan N.-F."/>
            <person name="Baker D."/>
            <person name="Gharbi K."/>
            <person name="Hall N."/>
            <person name="Watson M."/>
            <person name="Adriaenssens E.M."/>
            <person name="Foster-Nyarko E."/>
            <person name="Jarju S."/>
            <person name="Secka A."/>
            <person name="Antonio M."/>
            <person name="Oren A."/>
            <person name="Chaudhuri R."/>
            <person name="La Ragione R.M."/>
            <person name="Hildebrand F."/>
            <person name="Pallen M.J."/>
        </authorList>
    </citation>
    <scope>NUCLEOTIDE SEQUENCE [LARGE SCALE GENOMIC DNA]</scope>
    <source>
        <strain evidence="3 4">Sa1BUA8</strain>
    </source>
</reference>
<gene>
    <name evidence="3" type="ORF">H9623_05085</name>
</gene>
<organism evidence="3 4">
    <name type="scientific">Oerskovia douganii</name>
    <dbReference type="NCBI Taxonomy" id="2762210"/>
    <lineage>
        <taxon>Bacteria</taxon>
        <taxon>Bacillati</taxon>
        <taxon>Actinomycetota</taxon>
        <taxon>Actinomycetes</taxon>
        <taxon>Micrococcales</taxon>
        <taxon>Cellulomonadaceae</taxon>
        <taxon>Oerskovia</taxon>
    </lineage>
</organism>
<evidence type="ECO:0000313" key="4">
    <source>
        <dbReference type="Proteomes" id="UP000822993"/>
    </source>
</evidence>
<evidence type="ECO:0000256" key="1">
    <source>
        <dbReference type="SAM" id="MobiDB-lite"/>
    </source>
</evidence>
<sequence length="398" mass="43598">MTSTGTTTATGPLAPTGAVRARTVRLGDVSDAEAERWADLVDRALEPNPFLSPAYLLTASRWLARTAGIVLVVVERDDRMIALLPLSRGGRFHGTPLRCATTAGAFLKDDSPLCAPLVDAEHAATALDHLLRFLADRRNGFPPLVELTLLPGDGPLHDALHDACRRARVTLLERSRFERAVLDRSSAAPPPREALSPSKRKQVERLTRRLEEATGATLRWEDRGEDPQAFQDFVALEAAGWKGDAGRDGGALQVTPGAVEWFTDVTDGLRARRSLHLLTLVAGDDVVYMSLQFAAAGSLFSLMDTYDERFARFSPGVIGRVMEQEHVLERTTADRFDPCMHPKNAGPTALYRDRRPLVGVVLATRGVLPRLLLRSVPALRGLRTRVARTPREIVEDAT</sequence>
<evidence type="ECO:0000313" key="3">
    <source>
        <dbReference type="EMBL" id="MBE7699684.1"/>
    </source>
</evidence>
<dbReference type="EMBL" id="JACSPN010000004">
    <property type="protein sequence ID" value="MBE7699684.1"/>
    <property type="molecule type" value="Genomic_DNA"/>
</dbReference>
<dbReference type="Proteomes" id="UP000822993">
    <property type="component" value="Unassembled WGS sequence"/>
</dbReference>
<name>A0A9D5YZ48_9CELL</name>
<proteinExistence type="predicted"/>
<feature type="domain" description="BioF2-like acetyltransferase" evidence="2">
    <location>
        <begin position="198"/>
        <end position="321"/>
    </location>
</feature>
<protein>
    <submittedName>
        <fullName evidence="3">GNAT family N-acetyltransferase</fullName>
    </submittedName>
</protein>
<feature type="region of interest" description="Disordered" evidence="1">
    <location>
        <begin position="182"/>
        <end position="202"/>
    </location>
</feature>
<accession>A0A9D5YZ48</accession>
<dbReference type="Pfam" id="PF13480">
    <property type="entry name" value="Acetyltransf_6"/>
    <property type="match status" value="1"/>
</dbReference>
<dbReference type="RefSeq" id="WP_193718971.1">
    <property type="nucleotide sequence ID" value="NZ_JACSPN010000004.1"/>
</dbReference>
<evidence type="ECO:0000259" key="2">
    <source>
        <dbReference type="Pfam" id="PF13480"/>
    </source>
</evidence>